<dbReference type="PIRSF" id="PIRSF000005">
    <property type="entry name" value="Cytochrome_c4"/>
    <property type="match status" value="1"/>
</dbReference>
<feature type="binding site" description="axial binding residue" evidence="9">
    <location>
        <position position="184"/>
    </location>
    <ligand>
        <name>heme c</name>
        <dbReference type="ChEBI" id="CHEBI:61717"/>
        <label>2</label>
    </ligand>
    <ligandPart>
        <name>Fe</name>
        <dbReference type="ChEBI" id="CHEBI:18248"/>
    </ligandPart>
</feature>
<dbReference type="PANTHER" id="PTHR33751:SF9">
    <property type="entry name" value="CYTOCHROME C4"/>
    <property type="match status" value="1"/>
</dbReference>
<dbReference type="InterPro" id="IPR024167">
    <property type="entry name" value="Cytochrome_c4-like"/>
</dbReference>
<evidence type="ECO:0000256" key="5">
    <source>
        <dbReference type="ARBA" id="ARBA00022764"/>
    </source>
</evidence>
<feature type="binding site" description="covalent" evidence="8">
    <location>
        <position position="40"/>
    </location>
    <ligand>
        <name>heme c</name>
        <dbReference type="ChEBI" id="CHEBI:61717"/>
        <label>1</label>
    </ligand>
</feature>
<evidence type="ECO:0000256" key="8">
    <source>
        <dbReference type="PIRSR" id="PIRSR000005-1"/>
    </source>
</evidence>
<evidence type="ECO:0000256" key="6">
    <source>
        <dbReference type="ARBA" id="ARBA00022982"/>
    </source>
</evidence>
<proteinExistence type="predicted"/>
<protein>
    <submittedName>
        <fullName evidence="11">Cytochrome c4</fullName>
    </submittedName>
</protein>
<dbReference type="GO" id="GO:0042597">
    <property type="term" value="C:periplasmic space"/>
    <property type="evidence" value="ECO:0007669"/>
    <property type="project" value="UniProtKB-SubCell"/>
</dbReference>
<comment type="subcellular location">
    <subcellularLocation>
        <location evidence="1">Periplasm</location>
    </subcellularLocation>
</comment>
<dbReference type="PROSITE" id="PS51007">
    <property type="entry name" value="CYTC"/>
    <property type="match status" value="2"/>
</dbReference>
<dbReference type="RefSeq" id="WP_197334739.1">
    <property type="nucleotide sequence ID" value="NZ_CP115944.1"/>
</dbReference>
<comment type="PTM">
    <text evidence="8">Binds 2 heme c groups covalently per subunit.</text>
</comment>
<keyword evidence="5" id="KW-0574">Periplasm</keyword>
<feature type="binding site" description="covalent" evidence="8">
    <location>
        <position position="144"/>
    </location>
    <ligand>
        <name>heme c</name>
        <dbReference type="ChEBI" id="CHEBI:61717"/>
        <label>2</label>
    </ligand>
</feature>
<dbReference type="SUPFAM" id="SSF46626">
    <property type="entry name" value="Cytochrome c"/>
    <property type="match status" value="2"/>
</dbReference>
<feature type="binding site" description="axial binding residue" evidence="9">
    <location>
        <position position="87"/>
    </location>
    <ligand>
        <name>heme c</name>
        <dbReference type="ChEBI" id="CHEBI:61717"/>
        <label>1</label>
    </ligand>
    <ligandPart>
        <name>Fe</name>
        <dbReference type="ChEBI" id="CHEBI:18248"/>
    </ligandPart>
</feature>
<dbReference type="PANTHER" id="PTHR33751">
    <property type="entry name" value="CBB3-TYPE CYTOCHROME C OXIDASE SUBUNIT FIXP"/>
    <property type="match status" value="1"/>
</dbReference>
<sequence>MKTHHQPGWAWFAGLVTLAGICWSVVASAQDGEKLAAQLCSSCHGVHGKSESPMFPRLDAQVPNYLDAQLKGFRNHARGETDAQSFMWGIASQLDDKTIASLADYYAHQTAPAGASGDPALMAKGKEIFVQGLPSEGVPACASCHGQRAEGRDTFPRLAGQHEAYLERQITHFRSGARGNAPVMSAIAHTLNDEQAKAVATFLQAQ</sequence>
<evidence type="ECO:0000256" key="9">
    <source>
        <dbReference type="PIRSR" id="PIRSR000005-2"/>
    </source>
</evidence>
<keyword evidence="2" id="KW-0813">Transport</keyword>
<feature type="domain" description="Cytochrome c" evidence="10">
    <location>
        <begin position="120"/>
        <end position="206"/>
    </location>
</feature>
<reference evidence="11" key="1">
    <citation type="journal article" date="2011" name="PLoS ONE">
        <title>Ralstonia syzygii, the Blood Disease Bacterium and some Asian R. solanacearum strains form a single genomic species despite divergent lifestyles.</title>
        <authorList>
            <person name="Remenant B."/>
            <person name="de Cambiaire J.C."/>
            <person name="Cellier G."/>
            <person name="Jacobs J.M."/>
            <person name="Mangenot S."/>
            <person name="Barbe V."/>
            <person name="Lajus A."/>
            <person name="Vallenet D."/>
            <person name="Medigue C."/>
            <person name="Fegan M."/>
            <person name="Allen C."/>
            <person name="Prior P."/>
        </authorList>
    </citation>
    <scope>NUCLEOTIDE SEQUENCE</scope>
    <source>
        <strain evidence="11">R24</strain>
    </source>
</reference>
<dbReference type="AlphaFoldDB" id="G3A7T1"/>
<evidence type="ECO:0000256" key="7">
    <source>
        <dbReference type="ARBA" id="ARBA00023004"/>
    </source>
</evidence>
<dbReference type="GO" id="GO:0009055">
    <property type="term" value="F:electron transfer activity"/>
    <property type="evidence" value="ECO:0007669"/>
    <property type="project" value="InterPro"/>
</dbReference>
<dbReference type="InterPro" id="IPR050597">
    <property type="entry name" value="Cytochrome_c_Oxidase_Subunit"/>
</dbReference>
<evidence type="ECO:0000259" key="10">
    <source>
        <dbReference type="PROSITE" id="PS51007"/>
    </source>
</evidence>
<dbReference type="Pfam" id="PF00034">
    <property type="entry name" value="Cytochrom_C"/>
    <property type="match status" value="2"/>
</dbReference>
<name>G3A7T1_9RALS</name>
<keyword evidence="6" id="KW-0249">Electron transport</keyword>
<evidence type="ECO:0000256" key="1">
    <source>
        <dbReference type="ARBA" id="ARBA00004418"/>
    </source>
</evidence>
<keyword evidence="7 9" id="KW-0408">Iron</keyword>
<evidence type="ECO:0000313" key="11">
    <source>
        <dbReference type="EMBL" id="CCA86567.1"/>
    </source>
</evidence>
<feature type="binding site" description="covalent" evidence="8">
    <location>
        <position position="141"/>
    </location>
    <ligand>
        <name>heme c</name>
        <dbReference type="ChEBI" id="CHEBI:61717"/>
        <label>2</label>
    </ligand>
</feature>
<accession>G3A7T1</accession>
<reference evidence="11" key="2">
    <citation type="submission" date="2011-04" db="EMBL/GenBank/DDBJ databases">
        <authorList>
            <person name="Genoscope - CEA"/>
        </authorList>
    </citation>
    <scope>NUCLEOTIDE SEQUENCE</scope>
    <source>
        <strain evidence="11">R24</strain>
    </source>
</reference>
<feature type="domain" description="Cytochrome c" evidence="10">
    <location>
        <begin position="27"/>
        <end position="110"/>
    </location>
</feature>
<feature type="binding site" description="axial binding residue" evidence="9">
    <location>
        <position position="44"/>
    </location>
    <ligand>
        <name>heme c</name>
        <dbReference type="ChEBI" id="CHEBI:61717"/>
        <label>1</label>
    </ligand>
    <ligandPart>
        <name>Fe</name>
        <dbReference type="ChEBI" id="CHEBI:18248"/>
    </ligandPart>
</feature>
<keyword evidence="4 9" id="KW-0479">Metal-binding</keyword>
<gene>
    <name evidence="11" type="primary">cyc</name>
    <name evidence="11" type="ORF">RALSY_40794</name>
</gene>
<evidence type="ECO:0000256" key="4">
    <source>
        <dbReference type="ARBA" id="ARBA00022723"/>
    </source>
</evidence>
<dbReference type="EMBL" id="FR854089">
    <property type="protein sequence ID" value="CCA86567.1"/>
    <property type="molecule type" value="Genomic_DNA"/>
</dbReference>
<dbReference type="GO" id="GO:0005506">
    <property type="term" value="F:iron ion binding"/>
    <property type="evidence" value="ECO:0007669"/>
    <property type="project" value="InterPro"/>
</dbReference>
<dbReference type="InterPro" id="IPR009056">
    <property type="entry name" value="Cyt_c-like_dom"/>
</dbReference>
<organism evidence="11">
    <name type="scientific">Ralstonia syzygii R24</name>
    <dbReference type="NCBI Taxonomy" id="907261"/>
    <lineage>
        <taxon>Bacteria</taxon>
        <taxon>Pseudomonadati</taxon>
        <taxon>Pseudomonadota</taxon>
        <taxon>Betaproteobacteria</taxon>
        <taxon>Burkholderiales</taxon>
        <taxon>Burkholderiaceae</taxon>
        <taxon>Ralstonia</taxon>
        <taxon>Ralstonia solanacearum species complex</taxon>
    </lineage>
</organism>
<evidence type="ECO:0000256" key="2">
    <source>
        <dbReference type="ARBA" id="ARBA00022448"/>
    </source>
</evidence>
<dbReference type="InterPro" id="IPR036909">
    <property type="entry name" value="Cyt_c-like_dom_sf"/>
</dbReference>
<evidence type="ECO:0000256" key="3">
    <source>
        <dbReference type="ARBA" id="ARBA00022617"/>
    </source>
</evidence>
<keyword evidence="3 8" id="KW-0349">Heme</keyword>
<feature type="binding site" description="covalent" evidence="8">
    <location>
        <position position="43"/>
    </location>
    <ligand>
        <name>heme c</name>
        <dbReference type="ChEBI" id="CHEBI:61717"/>
        <label>1</label>
    </ligand>
</feature>
<dbReference type="Gene3D" id="1.10.760.10">
    <property type="entry name" value="Cytochrome c-like domain"/>
    <property type="match status" value="2"/>
</dbReference>
<feature type="binding site" description="axial binding residue" evidence="9">
    <location>
        <position position="145"/>
    </location>
    <ligand>
        <name>heme c</name>
        <dbReference type="ChEBI" id="CHEBI:61717"/>
        <label>2</label>
    </ligand>
    <ligandPart>
        <name>Fe</name>
        <dbReference type="ChEBI" id="CHEBI:18248"/>
    </ligandPart>
</feature>
<dbReference type="GO" id="GO:0020037">
    <property type="term" value="F:heme binding"/>
    <property type="evidence" value="ECO:0007669"/>
    <property type="project" value="InterPro"/>
</dbReference>